<keyword evidence="3" id="KW-1185">Reference proteome</keyword>
<gene>
    <name evidence="2" type="ORF">EVG20_g2962</name>
</gene>
<evidence type="ECO:0000313" key="3">
    <source>
        <dbReference type="Proteomes" id="UP000298327"/>
    </source>
</evidence>
<reference evidence="2 3" key="1">
    <citation type="submission" date="2019-02" db="EMBL/GenBank/DDBJ databases">
        <title>Genome sequencing of the rare red list fungi Dentipellis fragilis.</title>
        <authorList>
            <person name="Buettner E."/>
            <person name="Kellner H."/>
        </authorList>
    </citation>
    <scope>NUCLEOTIDE SEQUENCE [LARGE SCALE GENOMIC DNA]</scope>
    <source>
        <strain evidence="2 3">DSM 105465</strain>
    </source>
</reference>
<comment type="caution">
    <text evidence="2">The sequence shown here is derived from an EMBL/GenBank/DDBJ whole genome shotgun (WGS) entry which is preliminary data.</text>
</comment>
<evidence type="ECO:0000259" key="1">
    <source>
        <dbReference type="PROSITE" id="PS50011"/>
    </source>
</evidence>
<dbReference type="OrthoDB" id="4062651at2759"/>
<feature type="domain" description="Protein kinase" evidence="1">
    <location>
        <begin position="261"/>
        <end position="528"/>
    </location>
</feature>
<dbReference type="InterPro" id="IPR011009">
    <property type="entry name" value="Kinase-like_dom_sf"/>
</dbReference>
<organism evidence="2 3">
    <name type="scientific">Dentipellis fragilis</name>
    <dbReference type="NCBI Taxonomy" id="205917"/>
    <lineage>
        <taxon>Eukaryota</taxon>
        <taxon>Fungi</taxon>
        <taxon>Dikarya</taxon>
        <taxon>Basidiomycota</taxon>
        <taxon>Agaricomycotina</taxon>
        <taxon>Agaricomycetes</taxon>
        <taxon>Russulales</taxon>
        <taxon>Hericiaceae</taxon>
        <taxon>Dentipellis</taxon>
    </lineage>
</organism>
<dbReference type="Gene3D" id="1.10.510.10">
    <property type="entry name" value="Transferase(Phosphotransferase) domain 1"/>
    <property type="match status" value="1"/>
</dbReference>
<dbReference type="SUPFAM" id="SSF56112">
    <property type="entry name" value="Protein kinase-like (PK-like)"/>
    <property type="match status" value="1"/>
</dbReference>
<dbReference type="GO" id="GO:0004672">
    <property type="term" value="F:protein kinase activity"/>
    <property type="evidence" value="ECO:0007669"/>
    <property type="project" value="InterPro"/>
</dbReference>
<name>A0A4Y9Z6W9_9AGAM</name>
<dbReference type="Proteomes" id="UP000298327">
    <property type="component" value="Unassembled WGS sequence"/>
</dbReference>
<dbReference type="GO" id="GO:0005524">
    <property type="term" value="F:ATP binding"/>
    <property type="evidence" value="ECO:0007669"/>
    <property type="project" value="InterPro"/>
</dbReference>
<accession>A0A4Y9Z6W9</accession>
<dbReference type="InterPro" id="IPR000719">
    <property type="entry name" value="Prot_kinase_dom"/>
</dbReference>
<evidence type="ECO:0000313" key="2">
    <source>
        <dbReference type="EMBL" id="TFY69880.1"/>
    </source>
</evidence>
<sequence>MVENLTTLRYFSYVHGQLHPRYLPITVRSDVTILAILGHIAKRLDQPSSCIFLWKPREFLPKGAHDRLRSLLRQHGSDLSKLCNEIEGREARISDIFSSGVPADEITLVAEVPKPESVAGDAAEHSEHANHNLTKLTEHCGSPDLCGEHPILDGRYGNKHTTVAPPVEDFHYTFAQFKAGYCDESMQLPEDFVRLVGKITDDISMIKADELCHQSCTSSLLSTLLSSTFKQLVNSNRASADHIQSYSRERPSPGLAGQAFVEEKAELGSSGDGSVHGSFSYTQHWTDINQKELLEACFCPSFVIALAGPYIIICGAIFTRVNDDANALRIARVFYALGNALLRLRSFYAEVEKPTDNTTRYFPLATAYRDGNRIVRFKYMAPLKDTLEANVTYRAVECEGHRRPIVVKFVERYGVAAHRLLASEGLAPALLYYGDIGLEGPEAHGCGTRKMMVMEYIAGTMAHAMNLAGEEQTLPDGVHSAVKRAVKLLHDKHIVHGDIRLGNVIVAEPTGANDDNDVGKRVKIVDFD</sequence>
<dbReference type="AlphaFoldDB" id="A0A4Y9Z6W9"/>
<proteinExistence type="predicted"/>
<dbReference type="EMBL" id="SEOQ01000125">
    <property type="protein sequence ID" value="TFY69880.1"/>
    <property type="molecule type" value="Genomic_DNA"/>
</dbReference>
<dbReference type="InterPro" id="IPR008266">
    <property type="entry name" value="Tyr_kinase_AS"/>
</dbReference>
<dbReference type="PROSITE" id="PS00109">
    <property type="entry name" value="PROTEIN_KINASE_TYR"/>
    <property type="match status" value="1"/>
</dbReference>
<protein>
    <recommendedName>
        <fullName evidence="1">Protein kinase domain-containing protein</fullName>
    </recommendedName>
</protein>
<dbReference type="PROSITE" id="PS50011">
    <property type="entry name" value="PROTEIN_KINASE_DOM"/>
    <property type="match status" value="1"/>
</dbReference>